<evidence type="ECO:0000313" key="2">
    <source>
        <dbReference type="EMBL" id="TNN25718.1"/>
    </source>
</evidence>
<accession>A0A4Z2EA66</accession>
<dbReference type="Proteomes" id="UP000314294">
    <property type="component" value="Unassembled WGS sequence"/>
</dbReference>
<protein>
    <submittedName>
        <fullName evidence="2">Uncharacterized protein</fullName>
    </submittedName>
</protein>
<organism evidence="2 3">
    <name type="scientific">Liparis tanakae</name>
    <name type="common">Tanaka's snailfish</name>
    <dbReference type="NCBI Taxonomy" id="230148"/>
    <lineage>
        <taxon>Eukaryota</taxon>
        <taxon>Metazoa</taxon>
        <taxon>Chordata</taxon>
        <taxon>Craniata</taxon>
        <taxon>Vertebrata</taxon>
        <taxon>Euteleostomi</taxon>
        <taxon>Actinopterygii</taxon>
        <taxon>Neopterygii</taxon>
        <taxon>Teleostei</taxon>
        <taxon>Neoteleostei</taxon>
        <taxon>Acanthomorphata</taxon>
        <taxon>Eupercaria</taxon>
        <taxon>Perciformes</taxon>
        <taxon>Cottioidei</taxon>
        <taxon>Cottales</taxon>
        <taxon>Liparidae</taxon>
        <taxon>Liparis</taxon>
    </lineage>
</organism>
<gene>
    <name evidence="2" type="ORF">EYF80_064151</name>
</gene>
<evidence type="ECO:0000313" key="3">
    <source>
        <dbReference type="Proteomes" id="UP000314294"/>
    </source>
</evidence>
<keyword evidence="3" id="KW-1185">Reference proteome</keyword>
<feature type="compositionally biased region" description="Polar residues" evidence="1">
    <location>
        <begin position="9"/>
        <end position="23"/>
    </location>
</feature>
<feature type="region of interest" description="Disordered" evidence="1">
    <location>
        <begin position="1"/>
        <end position="23"/>
    </location>
</feature>
<dbReference type="AlphaFoldDB" id="A0A4Z2EA66"/>
<evidence type="ECO:0000256" key="1">
    <source>
        <dbReference type="SAM" id="MobiDB-lite"/>
    </source>
</evidence>
<name>A0A4Z2EA66_9TELE</name>
<proteinExistence type="predicted"/>
<dbReference type="EMBL" id="SRLO01011829">
    <property type="protein sequence ID" value="TNN25718.1"/>
    <property type="molecule type" value="Genomic_DNA"/>
</dbReference>
<reference evidence="2 3" key="1">
    <citation type="submission" date="2019-03" db="EMBL/GenBank/DDBJ databases">
        <title>First draft genome of Liparis tanakae, snailfish: a comprehensive survey of snailfish specific genes.</title>
        <authorList>
            <person name="Kim W."/>
            <person name="Song I."/>
            <person name="Jeong J.-H."/>
            <person name="Kim D."/>
            <person name="Kim S."/>
            <person name="Ryu S."/>
            <person name="Song J.Y."/>
            <person name="Lee S.K."/>
        </authorList>
    </citation>
    <scope>NUCLEOTIDE SEQUENCE [LARGE SCALE GENOMIC DNA]</scope>
    <source>
        <tissue evidence="2">Muscle</tissue>
    </source>
</reference>
<sequence length="116" mass="13154">MSRAAFKQRGNTDTRSVWGNTPTDGECKCPVGLMPTTFDLTSSRLSHCAIRPSSLSVRLLFSRHSRSLRVLCCSICCWMSLSMLWKWPLTSALWAASSWRRRRPSSCRGRQRDSGL</sequence>
<comment type="caution">
    <text evidence="2">The sequence shown here is derived from an EMBL/GenBank/DDBJ whole genome shotgun (WGS) entry which is preliminary data.</text>
</comment>